<name>A0A9P5YK23_9AGAR</name>
<sequence>SPIRDVAPRPSPPASNHAPFRDATPRPSPPASNDTPSVTRHIRPRLLHPTTPPPVTRHIRQPPRMSDIRDVSPPLMLPAPNGAPVHDATPSIPPCPHLQQT</sequence>
<dbReference type="Proteomes" id="UP000807469">
    <property type="component" value="Unassembled WGS sequence"/>
</dbReference>
<organism evidence="2 3">
    <name type="scientific">Pholiota conissans</name>
    <dbReference type="NCBI Taxonomy" id="109636"/>
    <lineage>
        <taxon>Eukaryota</taxon>
        <taxon>Fungi</taxon>
        <taxon>Dikarya</taxon>
        <taxon>Basidiomycota</taxon>
        <taxon>Agaricomycotina</taxon>
        <taxon>Agaricomycetes</taxon>
        <taxon>Agaricomycetidae</taxon>
        <taxon>Agaricales</taxon>
        <taxon>Agaricineae</taxon>
        <taxon>Strophariaceae</taxon>
        <taxon>Pholiota</taxon>
    </lineage>
</organism>
<dbReference type="AlphaFoldDB" id="A0A9P5YK23"/>
<comment type="caution">
    <text evidence="2">The sequence shown here is derived from an EMBL/GenBank/DDBJ whole genome shotgun (WGS) entry which is preliminary data.</text>
</comment>
<evidence type="ECO:0000313" key="2">
    <source>
        <dbReference type="EMBL" id="KAF9470070.1"/>
    </source>
</evidence>
<proteinExistence type="predicted"/>
<evidence type="ECO:0000313" key="3">
    <source>
        <dbReference type="Proteomes" id="UP000807469"/>
    </source>
</evidence>
<reference evidence="2" key="1">
    <citation type="submission" date="2020-11" db="EMBL/GenBank/DDBJ databases">
        <authorList>
            <consortium name="DOE Joint Genome Institute"/>
            <person name="Ahrendt S."/>
            <person name="Riley R."/>
            <person name="Andreopoulos W."/>
            <person name="Labutti K."/>
            <person name="Pangilinan J."/>
            <person name="Ruiz-Duenas F.J."/>
            <person name="Barrasa J.M."/>
            <person name="Sanchez-Garcia M."/>
            <person name="Camarero S."/>
            <person name="Miyauchi S."/>
            <person name="Serrano A."/>
            <person name="Linde D."/>
            <person name="Babiker R."/>
            <person name="Drula E."/>
            <person name="Ayuso-Fernandez I."/>
            <person name="Pacheco R."/>
            <person name="Padilla G."/>
            <person name="Ferreira P."/>
            <person name="Barriuso J."/>
            <person name="Kellner H."/>
            <person name="Castanera R."/>
            <person name="Alfaro M."/>
            <person name="Ramirez L."/>
            <person name="Pisabarro A.G."/>
            <person name="Kuo A."/>
            <person name="Tritt A."/>
            <person name="Lipzen A."/>
            <person name="He G."/>
            <person name="Yan M."/>
            <person name="Ng V."/>
            <person name="Cullen D."/>
            <person name="Martin F."/>
            <person name="Rosso M.-N."/>
            <person name="Henrissat B."/>
            <person name="Hibbett D."/>
            <person name="Martinez A.T."/>
            <person name="Grigoriev I.V."/>
        </authorList>
    </citation>
    <scope>NUCLEOTIDE SEQUENCE</scope>
    <source>
        <strain evidence="2">CIRM-BRFM 674</strain>
    </source>
</reference>
<feature type="region of interest" description="Disordered" evidence="1">
    <location>
        <begin position="1"/>
        <end position="101"/>
    </location>
</feature>
<protein>
    <submittedName>
        <fullName evidence="2">Uncharacterized protein</fullName>
    </submittedName>
</protein>
<feature type="non-terminal residue" evidence="2">
    <location>
        <position position="1"/>
    </location>
</feature>
<dbReference type="EMBL" id="MU156339">
    <property type="protein sequence ID" value="KAF9470070.1"/>
    <property type="molecule type" value="Genomic_DNA"/>
</dbReference>
<accession>A0A9P5YK23</accession>
<evidence type="ECO:0000256" key="1">
    <source>
        <dbReference type="SAM" id="MobiDB-lite"/>
    </source>
</evidence>
<keyword evidence="3" id="KW-1185">Reference proteome</keyword>
<feature type="compositionally biased region" description="Pro residues" evidence="1">
    <location>
        <begin position="91"/>
        <end position="101"/>
    </location>
</feature>
<gene>
    <name evidence="2" type="ORF">BDN70DRAFT_821771</name>
</gene>